<gene>
    <name evidence="2" type="ORF">VA596_35015</name>
</gene>
<dbReference type="CDD" id="cd04301">
    <property type="entry name" value="NAT_SF"/>
    <property type="match status" value="1"/>
</dbReference>
<comment type="caution">
    <text evidence="2">The sequence shown here is derived from an EMBL/GenBank/DDBJ whole genome shotgun (WGS) entry which is preliminary data.</text>
</comment>
<dbReference type="SUPFAM" id="SSF55729">
    <property type="entry name" value="Acyl-CoA N-acyltransferases (Nat)"/>
    <property type="match status" value="1"/>
</dbReference>
<evidence type="ECO:0000313" key="3">
    <source>
        <dbReference type="Proteomes" id="UP001304298"/>
    </source>
</evidence>
<dbReference type="RefSeq" id="WP_323332818.1">
    <property type="nucleotide sequence ID" value="NZ_JAYFSI010000010.1"/>
</dbReference>
<accession>A0ABU5RF44</accession>
<evidence type="ECO:0000259" key="1">
    <source>
        <dbReference type="PROSITE" id="PS51186"/>
    </source>
</evidence>
<feature type="domain" description="N-acetyltransferase" evidence="1">
    <location>
        <begin position="1"/>
        <end position="167"/>
    </location>
</feature>
<dbReference type="Gene3D" id="3.40.630.30">
    <property type="match status" value="1"/>
</dbReference>
<name>A0ABU5RF44_9PSEU</name>
<sequence>MEIELLPPSAAEDLSLIDRVTALVNQVYAESEKGLWQASTDRTSAGEVAGFVRAGEIAVARIDGDFAGSVRVQRLDETTGEFGMLAADPARRGTGVGRELVRFAERVSRDAGCRRMQLELLVPRAWTHPSKQFLAEWYDRLGYRVTRRADLAEDYPHLAPSLATPCDFLVYHKELS</sequence>
<dbReference type="PROSITE" id="PS51186">
    <property type="entry name" value="GNAT"/>
    <property type="match status" value="1"/>
</dbReference>
<reference evidence="2 3" key="1">
    <citation type="submission" date="2023-12" db="EMBL/GenBank/DDBJ databases">
        <title>Amycolatopsis sp. V23-08.</title>
        <authorList>
            <person name="Somphong A."/>
        </authorList>
    </citation>
    <scope>NUCLEOTIDE SEQUENCE [LARGE SCALE GENOMIC DNA]</scope>
    <source>
        <strain evidence="2 3">V23-08</strain>
    </source>
</reference>
<organism evidence="2 3">
    <name type="scientific">Amycolatopsis heterodermiae</name>
    <dbReference type="NCBI Taxonomy" id="3110235"/>
    <lineage>
        <taxon>Bacteria</taxon>
        <taxon>Bacillati</taxon>
        <taxon>Actinomycetota</taxon>
        <taxon>Actinomycetes</taxon>
        <taxon>Pseudonocardiales</taxon>
        <taxon>Pseudonocardiaceae</taxon>
        <taxon>Amycolatopsis</taxon>
    </lineage>
</organism>
<dbReference type="InterPro" id="IPR000182">
    <property type="entry name" value="GNAT_dom"/>
</dbReference>
<protein>
    <submittedName>
        <fullName evidence="2">GNAT family N-acetyltransferase</fullName>
    </submittedName>
</protein>
<dbReference type="InterPro" id="IPR016181">
    <property type="entry name" value="Acyl_CoA_acyltransferase"/>
</dbReference>
<proteinExistence type="predicted"/>
<dbReference type="Proteomes" id="UP001304298">
    <property type="component" value="Unassembled WGS sequence"/>
</dbReference>
<keyword evidence="3" id="KW-1185">Reference proteome</keyword>
<dbReference type="Pfam" id="PF00583">
    <property type="entry name" value="Acetyltransf_1"/>
    <property type="match status" value="1"/>
</dbReference>
<evidence type="ECO:0000313" key="2">
    <source>
        <dbReference type="EMBL" id="MEA5364788.1"/>
    </source>
</evidence>
<dbReference type="EMBL" id="JAYFSI010000010">
    <property type="protein sequence ID" value="MEA5364788.1"/>
    <property type="molecule type" value="Genomic_DNA"/>
</dbReference>